<feature type="non-terminal residue" evidence="2">
    <location>
        <position position="1"/>
    </location>
</feature>
<evidence type="ECO:0000313" key="2">
    <source>
        <dbReference type="EMBL" id="KAF5890173.1"/>
    </source>
</evidence>
<keyword evidence="3" id="KW-1185">Reference proteome</keyword>
<dbReference type="EMBL" id="QNUK01000714">
    <property type="protein sequence ID" value="KAF5890173.1"/>
    <property type="molecule type" value="Genomic_DNA"/>
</dbReference>
<proteinExistence type="predicted"/>
<name>A0A8J4TGU3_CLAMG</name>
<dbReference type="GO" id="GO:0006508">
    <property type="term" value="P:proteolysis"/>
    <property type="evidence" value="ECO:0007669"/>
    <property type="project" value="UniProtKB-KW"/>
</dbReference>
<evidence type="ECO:0000313" key="3">
    <source>
        <dbReference type="Proteomes" id="UP000727407"/>
    </source>
</evidence>
<protein>
    <submittedName>
        <fullName evidence="2">Subtilisin-like protease SBT1.7</fullName>
    </submittedName>
</protein>
<dbReference type="AlphaFoldDB" id="A0A8J4TGU3"/>
<organism evidence="2 3">
    <name type="scientific">Clarias magur</name>
    <name type="common">Asian catfish</name>
    <name type="synonym">Macropteronotus magur</name>
    <dbReference type="NCBI Taxonomy" id="1594786"/>
    <lineage>
        <taxon>Eukaryota</taxon>
        <taxon>Metazoa</taxon>
        <taxon>Chordata</taxon>
        <taxon>Craniata</taxon>
        <taxon>Vertebrata</taxon>
        <taxon>Euteleostomi</taxon>
        <taxon>Actinopterygii</taxon>
        <taxon>Neopterygii</taxon>
        <taxon>Teleostei</taxon>
        <taxon>Ostariophysi</taxon>
        <taxon>Siluriformes</taxon>
        <taxon>Clariidae</taxon>
        <taxon>Clarias</taxon>
    </lineage>
</organism>
<accession>A0A8J4TGU3</accession>
<feature type="compositionally biased region" description="Basic residues" evidence="1">
    <location>
        <begin position="34"/>
        <end position="55"/>
    </location>
</feature>
<reference evidence="2" key="1">
    <citation type="submission" date="2020-07" db="EMBL/GenBank/DDBJ databases">
        <title>Clarias magur genome sequencing, assembly and annotation.</title>
        <authorList>
            <person name="Kushwaha B."/>
            <person name="Kumar R."/>
            <person name="Das P."/>
            <person name="Joshi C.G."/>
            <person name="Kumar D."/>
            <person name="Nagpure N.S."/>
            <person name="Pandey M."/>
            <person name="Agarwal S."/>
            <person name="Srivastava S."/>
            <person name="Singh M."/>
            <person name="Sahoo L."/>
            <person name="Jayasankar P."/>
            <person name="Meher P.K."/>
            <person name="Koringa P.G."/>
            <person name="Iquebal M.A."/>
            <person name="Das S.P."/>
            <person name="Bit A."/>
            <person name="Patnaik S."/>
            <person name="Patel N."/>
            <person name="Shah T.M."/>
            <person name="Hinsu A."/>
            <person name="Jena J.K."/>
        </authorList>
    </citation>
    <scope>NUCLEOTIDE SEQUENCE</scope>
    <source>
        <strain evidence="2">CIFAMagur01</strain>
        <tissue evidence="2">Testis</tissue>
    </source>
</reference>
<dbReference type="GO" id="GO:0008233">
    <property type="term" value="F:peptidase activity"/>
    <property type="evidence" value="ECO:0007669"/>
    <property type="project" value="UniProtKB-KW"/>
</dbReference>
<gene>
    <name evidence="2" type="primary">Sbt1.7</name>
    <name evidence="2" type="ORF">DAT39_020125</name>
</gene>
<feature type="region of interest" description="Disordered" evidence="1">
    <location>
        <begin position="21"/>
        <end position="55"/>
    </location>
</feature>
<feature type="non-terminal residue" evidence="2">
    <location>
        <position position="55"/>
    </location>
</feature>
<dbReference type="Proteomes" id="UP000727407">
    <property type="component" value="Unassembled WGS sequence"/>
</dbReference>
<sequence>AEGSSEPVPVVCVELHESEVGVPPEPVLSPISQRVRRHRHPQRLLTHTHTHTHRH</sequence>
<comment type="caution">
    <text evidence="2">The sequence shown here is derived from an EMBL/GenBank/DDBJ whole genome shotgun (WGS) entry which is preliminary data.</text>
</comment>
<evidence type="ECO:0000256" key="1">
    <source>
        <dbReference type="SAM" id="MobiDB-lite"/>
    </source>
</evidence>
<keyword evidence="2" id="KW-0645">Protease</keyword>
<keyword evidence="2" id="KW-0378">Hydrolase</keyword>